<comment type="subcellular location">
    <subcellularLocation>
        <location evidence="1">Cytoplasm</location>
    </subcellularLocation>
</comment>
<protein>
    <submittedName>
        <fullName evidence="11">Phospholipase A-2-activating protein</fullName>
    </submittedName>
</protein>
<sequence>MAKTSYKLSSVLFGHTSDVRAIATFADGSIVSTSRDKTARVWKPSGNGKDYVETAVLKGHTNFVSSVCVINPSEQNPKGLIITGSNDNTICVYEQDQIEPFHIIKSHENTVSNLSTGKVENTFLSSSWDMTAKLWNTKDLTNPLVTLTGHTAAVWCVTDLVDGNIVTGSADKLIIVWQKDGSIKFKLSGHSDCVRGIVPIKDSEFLSCSNDSTVRHWNSTSGICLGNYSGHENYIYSITALTNGSYVFTSGEDRTIRVWLNGEIDQVITLPTQSVWCIDLLPNGDIVSGSSDSVVRIFSSVPERYASIETLQQFDEEVAKTTINSEQELGGLKIKDLPDAKALEQPGQKEGQTKMIANGNNVVAYSWSQSEQRWILIGNVVGASGGSTATSGKQLYNGIEYDYVFSVDIQDGVPPLKLPYNNGQDPWVVAQKFLHDNDLSQLFLDQVANFIIKNSQQTPILNDNVQYMDPFTGGSRYIPGSNITDSPSESSSKSNQSYSSLSPASPSYIPHMKYLKLEQANVLAIIDKLSELNAKQECTSKMSTTKLEIIKHLIENKIHGKETIADAVDILNEILKWPENLVFPALDIARLAVLHEDINVQLSTPDLFKIIEKHIKPGAIASNQMLTFRLLANLFHHEKGEHFCLSYKDDILKAICNLNSLGNKHNQIAISTYMLNLIVAFNKSNDTSDKINILNIMFILLPRFNEPEAIFRALVGLGTLLAATLNPDERNELINTVRQSEKILDVLKTMSENGHDINIQNKVANCSKQIIDLII</sequence>
<feature type="repeat" description="WD" evidence="6">
    <location>
        <begin position="228"/>
        <end position="259"/>
    </location>
</feature>
<dbReference type="PANTHER" id="PTHR19849:SF0">
    <property type="entry name" value="PHOSPHOLIPASE A-2-ACTIVATING PROTEIN"/>
    <property type="match status" value="1"/>
</dbReference>
<dbReference type="PROSITE" id="PS50294">
    <property type="entry name" value="WD_REPEATS_REGION"/>
    <property type="match status" value="1"/>
</dbReference>
<feature type="repeat" description="WD" evidence="6">
    <location>
        <begin position="12"/>
        <end position="43"/>
    </location>
</feature>
<reference evidence="11" key="1">
    <citation type="submission" date="2025-08" db="UniProtKB">
        <authorList>
            <consortium name="RefSeq"/>
        </authorList>
    </citation>
    <scope>IDENTIFICATION</scope>
    <source>
        <tissue evidence="11">Whole body</tissue>
    </source>
</reference>
<dbReference type="Gene3D" id="2.130.10.10">
    <property type="entry name" value="YVTN repeat-like/Quinoprotein amine dehydrogenase"/>
    <property type="match status" value="1"/>
</dbReference>
<feature type="compositionally biased region" description="Low complexity" evidence="7">
    <location>
        <begin position="486"/>
        <end position="503"/>
    </location>
</feature>
<keyword evidence="4 6" id="KW-0853">WD repeat</keyword>
<evidence type="ECO:0000256" key="1">
    <source>
        <dbReference type="ARBA" id="ARBA00004496"/>
    </source>
</evidence>
<accession>A0ABM1IJ51</accession>
<dbReference type="PROSITE" id="PS51396">
    <property type="entry name" value="PUL"/>
    <property type="match status" value="1"/>
</dbReference>
<dbReference type="Proteomes" id="UP000694924">
    <property type="component" value="Unplaced"/>
</dbReference>
<keyword evidence="5" id="KW-0677">Repeat</keyword>
<dbReference type="InterPro" id="IPR038122">
    <property type="entry name" value="PFU_sf"/>
</dbReference>
<dbReference type="Pfam" id="PF00400">
    <property type="entry name" value="WD40"/>
    <property type="match status" value="7"/>
</dbReference>
<feature type="domain" description="PFU" evidence="8">
    <location>
        <begin position="366"/>
        <end position="465"/>
    </location>
</feature>
<dbReference type="Pfam" id="PF08324">
    <property type="entry name" value="PUL"/>
    <property type="match status" value="1"/>
</dbReference>
<comment type="similarity">
    <text evidence="2">Belongs to the WD repeat PLAP family.</text>
</comment>
<dbReference type="InterPro" id="IPR036322">
    <property type="entry name" value="WD40_repeat_dom_sf"/>
</dbReference>
<dbReference type="RefSeq" id="XP_015180238.1">
    <property type="nucleotide sequence ID" value="XM_015324752.1"/>
</dbReference>
<dbReference type="Gene3D" id="3.10.20.870">
    <property type="entry name" value="PFU (PLAA family ubiquitin binding), C-terminal domain"/>
    <property type="match status" value="1"/>
</dbReference>
<dbReference type="InterPro" id="IPR015943">
    <property type="entry name" value="WD40/YVTN_repeat-like_dom_sf"/>
</dbReference>
<evidence type="ECO:0000256" key="7">
    <source>
        <dbReference type="SAM" id="MobiDB-lite"/>
    </source>
</evidence>
<evidence type="ECO:0000259" key="9">
    <source>
        <dbReference type="PROSITE" id="PS51396"/>
    </source>
</evidence>
<dbReference type="InterPro" id="IPR011989">
    <property type="entry name" value="ARM-like"/>
</dbReference>
<dbReference type="InterPro" id="IPR013535">
    <property type="entry name" value="PUL_dom"/>
</dbReference>
<dbReference type="PROSITE" id="PS51394">
    <property type="entry name" value="PFU"/>
    <property type="match status" value="1"/>
</dbReference>
<name>A0ABM1IJ51_POLDO</name>
<dbReference type="PROSITE" id="PS50082">
    <property type="entry name" value="WD_REPEATS_2"/>
    <property type="match status" value="3"/>
</dbReference>
<keyword evidence="3" id="KW-0963">Cytoplasm</keyword>
<keyword evidence="10" id="KW-1185">Reference proteome</keyword>
<evidence type="ECO:0000256" key="5">
    <source>
        <dbReference type="ARBA" id="ARBA00022737"/>
    </source>
</evidence>
<feature type="repeat" description="WD" evidence="6">
    <location>
        <begin position="104"/>
        <end position="136"/>
    </location>
</feature>
<evidence type="ECO:0000256" key="6">
    <source>
        <dbReference type="PROSITE-ProRule" id="PRU00221"/>
    </source>
</evidence>
<organism evidence="10 11">
    <name type="scientific">Polistes dominula</name>
    <name type="common">European paper wasp</name>
    <name type="synonym">Vespa dominula</name>
    <dbReference type="NCBI Taxonomy" id="743375"/>
    <lineage>
        <taxon>Eukaryota</taxon>
        <taxon>Metazoa</taxon>
        <taxon>Ecdysozoa</taxon>
        <taxon>Arthropoda</taxon>
        <taxon>Hexapoda</taxon>
        <taxon>Insecta</taxon>
        <taxon>Pterygota</taxon>
        <taxon>Neoptera</taxon>
        <taxon>Endopterygota</taxon>
        <taxon>Hymenoptera</taxon>
        <taxon>Apocrita</taxon>
        <taxon>Aculeata</taxon>
        <taxon>Vespoidea</taxon>
        <taxon>Vespidae</taxon>
        <taxon>Polistinae</taxon>
        <taxon>Polistini</taxon>
        <taxon>Polistes</taxon>
    </lineage>
</organism>
<dbReference type="InterPro" id="IPR001680">
    <property type="entry name" value="WD40_rpt"/>
</dbReference>
<dbReference type="SUPFAM" id="SSF50978">
    <property type="entry name" value="WD40 repeat-like"/>
    <property type="match status" value="1"/>
</dbReference>
<evidence type="ECO:0000256" key="3">
    <source>
        <dbReference type="ARBA" id="ARBA00022490"/>
    </source>
</evidence>
<dbReference type="GeneID" id="107068411"/>
<feature type="domain" description="PUL" evidence="9">
    <location>
        <begin position="507"/>
        <end position="773"/>
    </location>
</feature>
<dbReference type="SMART" id="SM00320">
    <property type="entry name" value="WD40"/>
    <property type="match status" value="7"/>
</dbReference>
<gene>
    <name evidence="11" type="primary">LOC107068411</name>
</gene>
<evidence type="ECO:0000313" key="11">
    <source>
        <dbReference type="RefSeq" id="XP_015180238.1"/>
    </source>
</evidence>
<evidence type="ECO:0000259" key="8">
    <source>
        <dbReference type="PROSITE" id="PS51394"/>
    </source>
</evidence>
<evidence type="ECO:0000313" key="10">
    <source>
        <dbReference type="Proteomes" id="UP000694924"/>
    </source>
</evidence>
<dbReference type="PANTHER" id="PTHR19849">
    <property type="entry name" value="PHOSPHOLIPASE A-2-ACTIVATING PROTEIN"/>
    <property type="match status" value="1"/>
</dbReference>
<dbReference type="Gene3D" id="1.25.10.10">
    <property type="entry name" value="Leucine-rich Repeat Variant"/>
    <property type="match status" value="1"/>
</dbReference>
<evidence type="ECO:0000256" key="4">
    <source>
        <dbReference type="ARBA" id="ARBA00022574"/>
    </source>
</evidence>
<evidence type="ECO:0000256" key="2">
    <source>
        <dbReference type="ARBA" id="ARBA00008495"/>
    </source>
</evidence>
<dbReference type="InterPro" id="IPR015155">
    <property type="entry name" value="PFU"/>
</dbReference>
<dbReference type="Pfam" id="PF09070">
    <property type="entry name" value="PFU"/>
    <property type="match status" value="1"/>
</dbReference>
<proteinExistence type="inferred from homology"/>
<feature type="region of interest" description="Disordered" evidence="7">
    <location>
        <begin position="478"/>
        <end position="503"/>
    </location>
</feature>
<dbReference type="CDD" id="cd00200">
    <property type="entry name" value="WD40"/>
    <property type="match status" value="1"/>
</dbReference>